<name>A0A9W8RTV1_9HYPO</name>
<dbReference type="OrthoDB" id="5415600at2759"/>
<protein>
    <submittedName>
        <fullName evidence="1">Uncharacterized protein</fullName>
    </submittedName>
</protein>
<evidence type="ECO:0000313" key="1">
    <source>
        <dbReference type="EMBL" id="KAJ4252347.1"/>
    </source>
</evidence>
<reference evidence="1" key="1">
    <citation type="submission" date="2022-09" db="EMBL/GenBank/DDBJ databases">
        <title>Fusarium specimens isolated from Avocado Roots.</title>
        <authorList>
            <person name="Stajich J."/>
            <person name="Roper C."/>
            <person name="Heimlech-Rivalta G."/>
        </authorList>
    </citation>
    <scope>NUCLEOTIDE SEQUENCE</scope>
    <source>
        <strain evidence="1">CF00136</strain>
    </source>
</reference>
<dbReference type="EMBL" id="JAOQAZ010000026">
    <property type="protein sequence ID" value="KAJ4252347.1"/>
    <property type="molecule type" value="Genomic_DNA"/>
</dbReference>
<comment type="caution">
    <text evidence="1">The sequence shown here is derived from an EMBL/GenBank/DDBJ whole genome shotgun (WGS) entry which is preliminary data.</text>
</comment>
<accession>A0A9W8RTV1</accession>
<keyword evidence="2" id="KW-1185">Reference proteome</keyword>
<evidence type="ECO:0000313" key="2">
    <source>
        <dbReference type="Proteomes" id="UP001152049"/>
    </source>
</evidence>
<dbReference type="AlphaFoldDB" id="A0A9W8RTV1"/>
<dbReference type="Proteomes" id="UP001152049">
    <property type="component" value="Unassembled WGS sequence"/>
</dbReference>
<gene>
    <name evidence="1" type="ORF">NW762_010945</name>
</gene>
<organism evidence="1 2">
    <name type="scientific">Fusarium torreyae</name>
    <dbReference type="NCBI Taxonomy" id="1237075"/>
    <lineage>
        <taxon>Eukaryota</taxon>
        <taxon>Fungi</taxon>
        <taxon>Dikarya</taxon>
        <taxon>Ascomycota</taxon>
        <taxon>Pezizomycotina</taxon>
        <taxon>Sordariomycetes</taxon>
        <taxon>Hypocreomycetidae</taxon>
        <taxon>Hypocreales</taxon>
        <taxon>Nectriaceae</taxon>
        <taxon>Fusarium</taxon>
    </lineage>
</organism>
<proteinExistence type="predicted"/>
<sequence>MPATDDKDFYAMVDSIANTGDEDAVQQNKCIKEAQIAEDAAEPTKEQISAIDKEVEASKHVAEKLQRIVANQPE</sequence>